<dbReference type="eggNOG" id="COG1432">
    <property type="taxonomic scope" value="Bacteria"/>
</dbReference>
<dbReference type="EMBL" id="ASAD01000018">
    <property type="protein sequence ID" value="EON91204.1"/>
    <property type="molecule type" value="Genomic_DNA"/>
</dbReference>
<dbReference type="Pfam" id="PF01936">
    <property type="entry name" value="NYN"/>
    <property type="match status" value="1"/>
</dbReference>
<gene>
    <name evidence="2" type="ORF">MARLIPOL_14930</name>
</gene>
<feature type="domain" description="HTH OST-type" evidence="1">
    <location>
        <begin position="152"/>
        <end position="227"/>
    </location>
</feature>
<dbReference type="PROSITE" id="PS51644">
    <property type="entry name" value="HTH_OST"/>
    <property type="match status" value="1"/>
</dbReference>
<dbReference type="Pfam" id="PF12872">
    <property type="entry name" value="OST-HTH"/>
    <property type="match status" value="1"/>
</dbReference>
<dbReference type="CDD" id="cd10146">
    <property type="entry name" value="LabA_like_C"/>
    <property type="match status" value="1"/>
</dbReference>
<dbReference type="OrthoDB" id="9783963at2"/>
<dbReference type="Gene3D" id="3.40.50.1010">
    <property type="entry name" value="5'-nuclease"/>
    <property type="match status" value="1"/>
</dbReference>
<name>R8AXZ4_9GAMM</name>
<dbReference type="RefSeq" id="WP_012139138.1">
    <property type="nucleotide sequence ID" value="NZ_KE007327.1"/>
</dbReference>
<evidence type="ECO:0000313" key="2">
    <source>
        <dbReference type="EMBL" id="EON91204.1"/>
    </source>
</evidence>
<organism evidence="2 3">
    <name type="scientific">Marinobacter lipolyticus SM19</name>
    <dbReference type="NCBI Taxonomy" id="1318628"/>
    <lineage>
        <taxon>Bacteria</taxon>
        <taxon>Pseudomonadati</taxon>
        <taxon>Pseudomonadota</taxon>
        <taxon>Gammaproteobacteria</taxon>
        <taxon>Pseudomonadales</taxon>
        <taxon>Marinobacteraceae</taxon>
        <taxon>Marinobacter</taxon>
    </lineage>
</organism>
<dbReference type="InterPro" id="IPR021139">
    <property type="entry name" value="NYN"/>
</dbReference>
<comment type="caution">
    <text evidence="2">The sequence shown here is derived from an EMBL/GenBank/DDBJ whole genome shotgun (WGS) entry which is preliminary data.</text>
</comment>
<protein>
    <recommendedName>
        <fullName evidence="1">HTH OST-type domain-containing protein</fullName>
    </recommendedName>
</protein>
<evidence type="ECO:0000259" key="1">
    <source>
        <dbReference type="PROSITE" id="PS51644"/>
    </source>
</evidence>
<dbReference type="Proteomes" id="UP000016540">
    <property type="component" value="Unassembled WGS sequence"/>
</dbReference>
<dbReference type="PATRIC" id="fig|1318628.3.peg.2984"/>
<dbReference type="AlphaFoldDB" id="R8AXZ4"/>
<dbReference type="PANTHER" id="PTHR35811">
    <property type="entry name" value="SLR1870 PROTEIN"/>
    <property type="match status" value="1"/>
</dbReference>
<keyword evidence="3" id="KW-1185">Reference proteome</keyword>
<proteinExistence type="predicted"/>
<dbReference type="InterPro" id="IPR025605">
    <property type="entry name" value="OST-HTH/LOTUS_dom"/>
</dbReference>
<dbReference type="STRING" id="1318628.MARLIPOL_14930"/>
<sequence>MKNRTFAVLVDGENVSPKDFHGVIQEVEKNGDIALRRVYADWTRPPLSSWKDILHETGARPIHQFNYGKDAADHALIMDAIELTSTNTRLDAFCIVSSDGGYHTLAQRIREKGLHVMGIGKRNTPQRLRQACHHFVYMDLLEKEAPKPAKQDDESLEDLLVRAYRSAEVHGESVYLGQLGSHLKKLDPAFDPRSYSFNSLKALIKANSHLFETESETHDRFFITLKEGAIETKPDQVLEGVISRWISHYGFIESDLGPFYFAKTNVRADQREHRFKAGDKVRFSVANLPDPGAGDSSEQNGKAKEIEVLEELVLAENPD</sequence>
<dbReference type="PANTHER" id="PTHR35811:SF1">
    <property type="entry name" value="HTH OST-TYPE DOMAIN-CONTAINING PROTEIN"/>
    <property type="match status" value="1"/>
</dbReference>
<accession>R8AXZ4</accession>
<dbReference type="CDD" id="cd11297">
    <property type="entry name" value="PIN_LabA-like_N_1"/>
    <property type="match status" value="1"/>
</dbReference>
<dbReference type="Gene3D" id="3.30.420.610">
    <property type="entry name" value="LOTUS domain-like"/>
    <property type="match status" value="1"/>
</dbReference>
<reference evidence="2 3" key="1">
    <citation type="journal article" date="2013" name="Genome Announc.">
        <title>Draft Genome Sequence of the Moderately Halophilic Bacterium Marinobacter lipolyticus Strain SM19.</title>
        <authorList>
            <person name="Papke R.T."/>
            <person name="de la Haba R.R."/>
            <person name="Infante-Dominguez C."/>
            <person name="Perez D."/>
            <person name="Sanchez-Porro C."/>
            <person name="Lapierre P."/>
            <person name="Ventosa A."/>
        </authorList>
    </citation>
    <scope>NUCLEOTIDE SEQUENCE [LARGE SCALE GENOMIC DNA]</scope>
    <source>
        <strain evidence="2 3">SM19</strain>
    </source>
</reference>
<dbReference type="InterPro" id="IPR041966">
    <property type="entry name" value="LOTUS-like"/>
</dbReference>
<evidence type="ECO:0000313" key="3">
    <source>
        <dbReference type="Proteomes" id="UP000016540"/>
    </source>
</evidence>
<dbReference type="HOGENOM" id="CLU_034061_0_0_6"/>
<dbReference type="GO" id="GO:0004540">
    <property type="term" value="F:RNA nuclease activity"/>
    <property type="evidence" value="ECO:0007669"/>
    <property type="project" value="InterPro"/>
</dbReference>